<keyword evidence="2" id="KW-0677">Repeat</keyword>
<feature type="domain" description="Ig-like" evidence="7">
    <location>
        <begin position="176"/>
        <end position="268"/>
    </location>
</feature>
<dbReference type="FunFam" id="2.60.40.10:FF:000004">
    <property type="entry name" value="DCC isoform 1"/>
    <property type="match status" value="2"/>
</dbReference>
<sequence>MSNLPDSLPLYEVSQLPSNAPGHGLKAHETTNLLKLNLQPLDGNCHLPQPEATATAVAVVGDCHLPHPEIPPLAAVVAVGPLRFLSQTDSVTAFTGDTVLLKCEVVGEPMPTIHWQRNQEDLVLNPGDTRVAVLPSGSLQISRIQAGDGGIYRCLAKNPASSRTGNEAEVRVLSDPGLHRQQFFLQRPSNVVVVEGKDAVLECCVSGYPAPTFTWLRGDETIPFRSKKYSLLAGSNLLISNATDDDSGTYTCVVTYREENSSASAELSVLGIMHGMAVMQHFDASGYHTEITVLREKIGSTVVFRATC</sequence>
<evidence type="ECO:0000256" key="6">
    <source>
        <dbReference type="ARBA" id="ARBA00023319"/>
    </source>
</evidence>
<keyword evidence="4" id="KW-1015">Disulfide bond</keyword>
<dbReference type="SMART" id="SM00409">
    <property type="entry name" value="IG"/>
    <property type="match status" value="2"/>
</dbReference>
<dbReference type="InterPro" id="IPR003598">
    <property type="entry name" value="Ig_sub2"/>
</dbReference>
<evidence type="ECO:0000256" key="1">
    <source>
        <dbReference type="ARBA" id="ARBA00004370"/>
    </source>
</evidence>
<keyword evidence="5" id="KW-0325">Glycoprotein</keyword>
<dbReference type="Pfam" id="PF13927">
    <property type="entry name" value="Ig_3"/>
    <property type="match status" value="1"/>
</dbReference>
<accession>A0AA35L219</accession>
<gene>
    <name evidence="8" type="ORF">PODLI_1B001542</name>
</gene>
<dbReference type="Gene3D" id="2.60.40.10">
    <property type="entry name" value="Immunoglobulins"/>
    <property type="match status" value="2"/>
</dbReference>
<proteinExistence type="predicted"/>
<dbReference type="SUPFAM" id="SSF48726">
    <property type="entry name" value="Immunoglobulin"/>
    <property type="match status" value="2"/>
</dbReference>
<evidence type="ECO:0000259" key="7">
    <source>
        <dbReference type="PROSITE" id="PS50835"/>
    </source>
</evidence>
<dbReference type="InterPro" id="IPR007110">
    <property type="entry name" value="Ig-like_dom"/>
</dbReference>
<dbReference type="EMBL" id="OX395136">
    <property type="protein sequence ID" value="CAI5787797.1"/>
    <property type="molecule type" value="Genomic_DNA"/>
</dbReference>
<dbReference type="SMART" id="SM00408">
    <property type="entry name" value="IGc2"/>
    <property type="match status" value="2"/>
</dbReference>
<dbReference type="Proteomes" id="UP001178461">
    <property type="component" value="Chromosome 11"/>
</dbReference>
<comment type="subcellular location">
    <subcellularLocation>
        <location evidence="1">Membrane</location>
    </subcellularLocation>
</comment>
<keyword evidence="9" id="KW-1185">Reference proteome</keyword>
<dbReference type="InterPro" id="IPR003599">
    <property type="entry name" value="Ig_sub"/>
</dbReference>
<name>A0AA35L219_9SAUR</name>
<dbReference type="CDD" id="cd00096">
    <property type="entry name" value="Ig"/>
    <property type="match status" value="1"/>
</dbReference>
<dbReference type="InterPro" id="IPR013783">
    <property type="entry name" value="Ig-like_fold"/>
</dbReference>
<keyword evidence="8" id="KW-0675">Receptor</keyword>
<dbReference type="PROSITE" id="PS50835">
    <property type="entry name" value="IG_LIKE"/>
    <property type="match status" value="2"/>
</dbReference>
<dbReference type="GO" id="GO:0016020">
    <property type="term" value="C:membrane"/>
    <property type="evidence" value="ECO:0007669"/>
    <property type="project" value="UniProtKB-SubCell"/>
</dbReference>
<evidence type="ECO:0000256" key="3">
    <source>
        <dbReference type="ARBA" id="ARBA00023136"/>
    </source>
</evidence>
<dbReference type="Pfam" id="PF07679">
    <property type="entry name" value="I-set"/>
    <property type="match status" value="1"/>
</dbReference>
<dbReference type="PANTHER" id="PTHR10075">
    <property type="entry name" value="BASIGIN RELATED"/>
    <property type="match status" value="1"/>
</dbReference>
<reference evidence="8" key="1">
    <citation type="submission" date="2022-12" db="EMBL/GenBank/DDBJ databases">
        <authorList>
            <person name="Alioto T."/>
            <person name="Alioto T."/>
            <person name="Gomez Garrido J."/>
        </authorList>
    </citation>
    <scope>NUCLEOTIDE SEQUENCE</scope>
</reference>
<evidence type="ECO:0000256" key="5">
    <source>
        <dbReference type="ARBA" id="ARBA00023180"/>
    </source>
</evidence>
<evidence type="ECO:0000256" key="4">
    <source>
        <dbReference type="ARBA" id="ARBA00023157"/>
    </source>
</evidence>
<feature type="domain" description="Ig-like" evidence="7">
    <location>
        <begin position="71"/>
        <end position="171"/>
    </location>
</feature>
<evidence type="ECO:0000313" key="9">
    <source>
        <dbReference type="Proteomes" id="UP001178461"/>
    </source>
</evidence>
<evidence type="ECO:0000256" key="2">
    <source>
        <dbReference type="ARBA" id="ARBA00022737"/>
    </source>
</evidence>
<dbReference type="InterPro" id="IPR036179">
    <property type="entry name" value="Ig-like_dom_sf"/>
</dbReference>
<protein>
    <submittedName>
        <fullName evidence="8">Receptor DCC-like</fullName>
    </submittedName>
</protein>
<organism evidence="8 9">
    <name type="scientific">Podarcis lilfordi</name>
    <name type="common">Lilford's wall lizard</name>
    <dbReference type="NCBI Taxonomy" id="74358"/>
    <lineage>
        <taxon>Eukaryota</taxon>
        <taxon>Metazoa</taxon>
        <taxon>Chordata</taxon>
        <taxon>Craniata</taxon>
        <taxon>Vertebrata</taxon>
        <taxon>Euteleostomi</taxon>
        <taxon>Lepidosauria</taxon>
        <taxon>Squamata</taxon>
        <taxon>Bifurcata</taxon>
        <taxon>Unidentata</taxon>
        <taxon>Episquamata</taxon>
        <taxon>Laterata</taxon>
        <taxon>Lacertibaenia</taxon>
        <taxon>Lacertidae</taxon>
        <taxon>Podarcis</taxon>
    </lineage>
</organism>
<dbReference type="InterPro" id="IPR013098">
    <property type="entry name" value="Ig_I-set"/>
</dbReference>
<dbReference type="PANTHER" id="PTHR10075:SF100">
    <property type="entry name" value="FASCICLIN-2"/>
    <property type="match status" value="1"/>
</dbReference>
<keyword evidence="3" id="KW-0472">Membrane</keyword>
<keyword evidence="6" id="KW-0393">Immunoglobulin domain</keyword>
<dbReference type="AlphaFoldDB" id="A0AA35L219"/>
<evidence type="ECO:0000313" key="8">
    <source>
        <dbReference type="EMBL" id="CAI5787797.1"/>
    </source>
</evidence>